<keyword evidence="2" id="KW-0805">Transcription regulation</keyword>
<dbReference type="GO" id="GO:0003700">
    <property type="term" value="F:DNA-binding transcription factor activity"/>
    <property type="evidence" value="ECO:0007669"/>
    <property type="project" value="InterPro"/>
</dbReference>
<gene>
    <name evidence="6" type="ORF">PN925_002639</name>
</gene>
<protein>
    <submittedName>
        <fullName evidence="6">LysR family transcriptional regulator</fullName>
    </submittedName>
</protein>
<dbReference type="PROSITE" id="PS50931">
    <property type="entry name" value="HTH_LYSR"/>
    <property type="match status" value="1"/>
</dbReference>
<dbReference type="GO" id="GO:0003677">
    <property type="term" value="F:DNA binding"/>
    <property type="evidence" value="ECO:0007669"/>
    <property type="project" value="UniProtKB-KW"/>
</dbReference>
<dbReference type="PANTHER" id="PTHR30346:SF0">
    <property type="entry name" value="HCA OPERON TRANSCRIPTIONAL ACTIVATOR HCAR"/>
    <property type="match status" value="1"/>
</dbReference>
<dbReference type="SUPFAM" id="SSF46785">
    <property type="entry name" value="Winged helix' DNA-binding domain"/>
    <property type="match status" value="1"/>
</dbReference>
<evidence type="ECO:0000256" key="2">
    <source>
        <dbReference type="ARBA" id="ARBA00023015"/>
    </source>
</evidence>
<feature type="domain" description="HTH lysR-type" evidence="5">
    <location>
        <begin position="1"/>
        <end position="58"/>
    </location>
</feature>
<evidence type="ECO:0000313" key="6">
    <source>
        <dbReference type="EMBL" id="EMO9457254.1"/>
    </source>
</evidence>
<dbReference type="Pfam" id="PF00126">
    <property type="entry name" value="HTH_1"/>
    <property type="match status" value="1"/>
</dbReference>
<reference evidence="6" key="1">
    <citation type="submission" date="2024-02" db="EMBL/GenBank/DDBJ databases">
        <authorList>
            <consortium name="Clinical and Environmental Microbiology Branch: Whole genome sequencing antimicrobial resistance pathogens in the healthcare setting"/>
        </authorList>
    </citation>
    <scope>NUCLEOTIDE SEQUENCE</scope>
    <source>
        <strain evidence="6">2023KU-00017</strain>
    </source>
</reference>
<evidence type="ECO:0000256" key="4">
    <source>
        <dbReference type="ARBA" id="ARBA00023163"/>
    </source>
</evidence>
<dbReference type="InterPro" id="IPR036390">
    <property type="entry name" value="WH_DNA-bd_sf"/>
</dbReference>
<dbReference type="SUPFAM" id="SSF53850">
    <property type="entry name" value="Periplasmic binding protein-like II"/>
    <property type="match status" value="1"/>
</dbReference>
<evidence type="ECO:0000259" key="5">
    <source>
        <dbReference type="PROSITE" id="PS50931"/>
    </source>
</evidence>
<dbReference type="RefSeq" id="WP_368899461.1">
    <property type="nucleotide sequence ID" value="NZ_CAXOOS010000009.1"/>
</dbReference>
<dbReference type="EMBL" id="ABKJEP030000037">
    <property type="protein sequence ID" value="EMO9457254.1"/>
    <property type="molecule type" value="Genomic_DNA"/>
</dbReference>
<dbReference type="InterPro" id="IPR036388">
    <property type="entry name" value="WH-like_DNA-bd_sf"/>
</dbReference>
<sequence length="309" mass="35377">MNFQQLKYFAETAKQNSISGAASKLYVSQPALSAAIKELETELDIRLFDRNNKGVTLTNDGLSFLRLALEILEKVDDVKKIYKNSTTLKFQVSSQHYAFVIDAFINFININENKKFNLRVKETKTLNVIEDVYQNKSHLGIICLTESNKNVIVNLLEKKSILFNELITVHPHIFIRRTHPLAQHKKINIRELAHYPAVMYAQNNSDFLSEMFFMEEAIVIEDPDRVIYTHDRGSMNNILSNTNSYTIGTGCLIKGIIPDDITAVPIEHDNGEMVIGWIHSNNNISEEEDLFISLLKQSLDKNFIRDTPK</sequence>
<keyword evidence="3" id="KW-0238">DNA-binding</keyword>
<dbReference type="PRINTS" id="PR00039">
    <property type="entry name" value="HTHLYSR"/>
</dbReference>
<dbReference type="GO" id="GO:0032993">
    <property type="term" value="C:protein-DNA complex"/>
    <property type="evidence" value="ECO:0007669"/>
    <property type="project" value="TreeGrafter"/>
</dbReference>
<evidence type="ECO:0000256" key="3">
    <source>
        <dbReference type="ARBA" id="ARBA00023125"/>
    </source>
</evidence>
<evidence type="ECO:0000256" key="1">
    <source>
        <dbReference type="ARBA" id="ARBA00009437"/>
    </source>
</evidence>
<keyword evidence="4" id="KW-0804">Transcription</keyword>
<proteinExistence type="inferred from homology"/>
<comment type="similarity">
    <text evidence="1">Belongs to the LysR transcriptional regulatory family.</text>
</comment>
<dbReference type="Gene3D" id="1.10.10.10">
    <property type="entry name" value="Winged helix-like DNA-binding domain superfamily/Winged helix DNA-binding domain"/>
    <property type="match status" value="1"/>
</dbReference>
<name>A0AAI9MT25_MORMO</name>
<dbReference type="Gene3D" id="3.40.190.10">
    <property type="entry name" value="Periplasmic binding protein-like II"/>
    <property type="match status" value="2"/>
</dbReference>
<comment type="caution">
    <text evidence="6">The sequence shown here is derived from an EMBL/GenBank/DDBJ whole genome shotgun (WGS) entry which is preliminary data.</text>
</comment>
<organism evidence="6">
    <name type="scientific">Morganella morganii</name>
    <name type="common">Proteus morganii</name>
    <dbReference type="NCBI Taxonomy" id="582"/>
    <lineage>
        <taxon>Bacteria</taxon>
        <taxon>Pseudomonadati</taxon>
        <taxon>Pseudomonadota</taxon>
        <taxon>Gammaproteobacteria</taxon>
        <taxon>Enterobacterales</taxon>
        <taxon>Morganellaceae</taxon>
        <taxon>Morganella</taxon>
    </lineage>
</organism>
<dbReference type="PANTHER" id="PTHR30346">
    <property type="entry name" value="TRANSCRIPTIONAL DUAL REGULATOR HCAR-RELATED"/>
    <property type="match status" value="1"/>
</dbReference>
<dbReference type="AlphaFoldDB" id="A0AAI9MT25"/>
<dbReference type="FunFam" id="1.10.10.10:FF:000001">
    <property type="entry name" value="LysR family transcriptional regulator"/>
    <property type="match status" value="1"/>
</dbReference>
<dbReference type="InterPro" id="IPR000847">
    <property type="entry name" value="LysR_HTH_N"/>
</dbReference>
<accession>A0AAI9MT25</accession>